<organism evidence="1 2">
    <name type="scientific">Arcobacter nitrofigilis (strain ATCC 33309 / DSM 7299 / CCUG 15893 / LMG 7604 / NCTC 12251 / CI)</name>
    <name type="common">Campylobacter nitrofigilis</name>
    <dbReference type="NCBI Taxonomy" id="572480"/>
    <lineage>
        <taxon>Bacteria</taxon>
        <taxon>Pseudomonadati</taxon>
        <taxon>Campylobacterota</taxon>
        <taxon>Epsilonproteobacteria</taxon>
        <taxon>Campylobacterales</taxon>
        <taxon>Arcobacteraceae</taxon>
        <taxon>Arcobacter</taxon>
    </lineage>
</organism>
<dbReference type="AlphaFoldDB" id="D5V4I9"/>
<dbReference type="STRING" id="572480.Arnit_1235"/>
<sequence>MKRKYEKPCYYCGEKAEENEHAPPKQMFKAFSCDSITVPACKKHNSCKGGSDQAIVSSFLVPLYNGREKYNLEPEILKAIEQAKSAFIRTKRRAIDSPLFNDTPEEFKDLPNLAYIVPEMDIKSWVRQLTAALVCDAIQDIDYTIKWEDAMSWSPDFIEASKPESLRFENGVSILRKNYNIKLRLEQLVWINGWSAHPRAYPKIIYYFQLYFKPTEIVFRHKFYNQYTWYVWFSASQQTISKLKDKISSQNAC</sequence>
<accession>D5V4I9</accession>
<dbReference type="KEGG" id="ant:Arnit_1235"/>
<dbReference type="Proteomes" id="UP000000939">
    <property type="component" value="Chromosome"/>
</dbReference>
<evidence type="ECO:0000313" key="2">
    <source>
        <dbReference type="Proteomes" id="UP000000939"/>
    </source>
</evidence>
<dbReference type="OrthoDB" id="2081179at2"/>
<keyword evidence="2" id="KW-1185">Reference proteome</keyword>
<dbReference type="RefSeq" id="WP_013135039.1">
    <property type="nucleotide sequence ID" value="NC_014166.1"/>
</dbReference>
<evidence type="ECO:0000313" key="1">
    <source>
        <dbReference type="EMBL" id="ADG92894.1"/>
    </source>
</evidence>
<dbReference type="EMBL" id="CP001999">
    <property type="protein sequence ID" value="ADG92894.1"/>
    <property type="molecule type" value="Genomic_DNA"/>
</dbReference>
<dbReference type="HOGENOM" id="CLU_1096872_0_0_7"/>
<name>D5V4I9_ARCNC</name>
<protein>
    <submittedName>
        <fullName evidence="1">Uncharacterized protein</fullName>
    </submittedName>
</protein>
<reference evidence="1 2" key="1">
    <citation type="journal article" date="2010" name="Stand. Genomic Sci.">
        <title>Complete genome sequence of Arcobacter nitrofigilis type strain (CI).</title>
        <authorList>
            <person name="Pati A."/>
            <person name="Gronow S."/>
            <person name="Lapidus A."/>
            <person name="Copeland A."/>
            <person name="Glavina Del Rio T."/>
            <person name="Nolan M."/>
            <person name="Lucas S."/>
            <person name="Tice H."/>
            <person name="Cheng J.F."/>
            <person name="Han C."/>
            <person name="Chertkov O."/>
            <person name="Bruce D."/>
            <person name="Tapia R."/>
            <person name="Goodwin L."/>
            <person name="Pitluck S."/>
            <person name="Liolios K."/>
            <person name="Ivanova N."/>
            <person name="Mavromatis K."/>
            <person name="Chen A."/>
            <person name="Palaniappan K."/>
            <person name="Land M."/>
            <person name="Hauser L."/>
            <person name="Chang Y.J."/>
            <person name="Jeffries C.D."/>
            <person name="Detter J.C."/>
            <person name="Rohde M."/>
            <person name="Goker M."/>
            <person name="Bristow J."/>
            <person name="Eisen J.A."/>
            <person name="Markowitz V."/>
            <person name="Hugenholtz P."/>
            <person name="Klenk H.P."/>
            <person name="Kyrpides N.C."/>
        </authorList>
    </citation>
    <scope>NUCLEOTIDE SEQUENCE [LARGE SCALE GENOMIC DNA]</scope>
    <source>
        <strain evidence="2">ATCC 33309 / DSM 7299 / CCUG 15893 / LMG 7604 / NCTC 12251 / CI</strain>
    </source>
</reference>
<gene>
    <name evidence="1" type="ordered locus">Arnit_1235</name>
</gene>
<proteinExistence type="predicted"/>